<evidence type="ECO:0000256" key="3">
    <source>
        <dbReference type="ARBA" id="ARBA00009989"/>
    </source>
</evidence>
<dbReference type="InParanoid" id="A0A1V9XII5"/>
<feature type="transmembrane region" description="Helical" evidence="11">
    <location>
        <begin position="140"/>
        <end position="157"/>
    </location>
</feature>
<dbReference type="EC" id="3.4.24.85" evidence="4"/>
<dbReference type="PANTHER" id="PTHR13325:SF3">
    <property type="entry name" value="MEMBRANE-BOUND TRANSCRIPTION FACTOR SITE-2 PROTEASE"/>
    <property type="match status" value="1"/>
</dbReference>
<feature type="transmembrane region" description="Helical" evidence="11">
    <location>
        <begin position="482"/>
        <end position="502"/>
    </location>
</feature>
<dbReference type="InterPro" id="IPR008915">
    <property type="entry name" value="Peptidase_M50"/>
</dbReference>
<dbReference type="FunCoup" id="A0A1V9XII5">
    <property type="interactions" value="1251"/>
</dbReference>
<dbReference type="InterPro" id="IPR001193">
    <property type="entry name" value="MBTPS2"/>
</dbReference>
<evidence type="ECO:0000256" key="8">
    <source>
        <dbReference type="ARBA" id="ARBA00023136"/>
    </source>
</evidence>
<comment type="catalytic activity">
    <reaction evidence="1">
        <text>Cleaves several transcription factors that are type-2 transmembrane proteins within membrane-spanning domains. Known substrates include sterol regulatory element-binding protein (SREBP) -1, SREBP-2 and forms of the transcriptional activator ATF6. SREBP-2 is cleaved at the site 477-DRSRILL-|-CVLTFLCLSFNPLTSLLQWGGA-505. The residues Asn-Pro, 11 residues distal to the site of cleavage in the membrane-spanning domain, are important for cleavage by S2P endopeptidase. Replacement of either of these residues does not prevent cleavage, but there is no cleavage if both of these residues are replaced.</text>
        <dbReference type="EC" id="3.4.24.85"/>
    </reaction>
</comment>
<keyword evidence="8 11" id="KW-0472">Membrane</keyword>
<evidence type="ECO:0000256" key="6">
    <source>
        <dbReference type="ARBA" id="ARBA00022692"/>
    </source>
</evidence>
<dbReference type="GO" id="GO:0016020">
    <property type="term" value="C:membrane"/>
    <property type="evidence" value="ECO:0007669"/>
    <property type="project" value="InterPro"/>
</dbReference>
<comment type="function">
    <text evidence="10">Zinc metalloprotease that mediates intramembrane proteolysis of proteins such as ATF6, ATF6B, SREBF1/SREBP1 and SREBF2/SREBP2. Catalyzes the second step in the proteolytic activation of the sterol regulatory element-binding proteins (SREBPs) SREBF1/SREBP1 and SREBF2/SREBP2: cleaves SREBPs within the first transmembrane segment, thereby releasing the N-terminal segment with a portion of the transmembrane segment attached. Mature N-terminal SREBP fragments shuttle to the nucleus and activate gene transcription. Also mediates the second step in the proteolytic activation of the cyclic AMP-dependent transcription factor ATF-6 (ATF6 and ATF6B). Involved in intramembrane proteolysis during bone formation. In astrocytes and osteoblasts, upon DNA damage and ER stress, mediates the second step of the regulated intramembrane proteolytic activation of the transcription factor CREB3L1, leading to the inhibition of cell-cycle progression.</text>
</comment>
<organism evidence="13 14">
    <name type="scientific">Tropilaelaps mercedesae</name>
    <dbReference type="NCBI Taxonomy" id="418985"/>
    <lineage>
        <taxon>Eukaryota</taxon>
        <taxon>Metazoa</taxon>
        <taxon>Ecdysozoa</taxon>
        <taxon>Arthropoda</taxon>
        <taxon>Chelicerata</taxon>
        <taxon>Arachnida</taxon>
        <taxon>Acari</taxon>
        <taxon>Parasitiformes</taxon>
        <taxon>Mesostigmata</taxon>
        <taxon>Gamasina</taxon>
        <taxon>Dermanyssoidea</taxon>
        <taxon>Laelapidae</taxon>
        <taxon>Tropilaelaps</taxon>
    </lineage>
</organism>
<keyword evidence="13" id="KW-0645">Protease</keyword>
<dbReference type="InterPro" id="IPR036034">
    <property type="entry name" value="PDZ_sf"/>
</dbReference>
<feature type="transmembrane region" description="Helical" evidence="11">
    <location>
        <begin position="6"/>
        <end position="26"/>
    </location>
</feature>
<dbReference type="GO" id="GO:0004222">
    <property type="term" value="F:metalloendopeptidase activity"/>
    <property type="evidence" value="ECO:0007669"/>
    <property type="project" value="InterPro"/>
</dbReference>
<dbReference type="AlphaFoldDB" id="A0A1V9XII5"/>
<dbReference type="GO" id="GO:1905897">
    <property type="term" value="P:regulation of response to endoplasmic reticulum stress"/>
    <property type="evidence" value="ECO:0007669"/>
    <property type="project" value="TreeGrafter"/>
</dbReference>
<evidence type="ECO:0000256" key="7">
    <source>
        <dbReference type="ARBA" id="ARBA00022989"/>
    </source>
</evidence>
<evidence type="ECO:0000313" key="14">
    <source>
        <dbReference type="Proteomes" id="UP000192247"/>
    </source>
</evidence>
<comment type="similarity">
    <text evidence="3">Belongs to the peptidase M50A family.</text>
</comment>
<evidence type="ECO:0000256" key="10">
    <source>
        <dbReference type="ARBA" id="ARBA00045828"/>
    </source>
</evidence>
<feature type="transmembrane region" description="Helical" evidence="11">
    <location>
        <begin position="201"/>
        <end position="222"/>
    </location>
</feature>
<feature type="domain" description="Peptidase M50" evidence="12">
    <location>
        <begin position="143"/>
        <end position="485"/>
    </location>
</feature>
<dbReference type="SUPFAM" id="SSF50156">
    <property type="entry name" value="PDZ domain-like"/>
    <property type="match status" value="1"/>
</dbReference>
<comment type="caution">
    <text evidence="13">The sequence shown here is derived from an EMBL/GenBank/DDBJ whole genome shotgun (WGS) entry which is preliminary data.</text>
</comment>
<dbReference type="GO" id="GO:0005737">
    <property type="term" value="C:cytoplasm"/>
    <property type="evidence" value="ECO:0007669"/>
    <property type="project" value="TreeGrafter"/>
</dbReference>
<dbReference type="GO" id="GO:0012505">
    <property type="term" value="C:endomembrane system"/>
    <property type="evidence" value="ECO:0007669"/>
    <property type="project" value="UniProtKB-SubCell"/>
</dbReference>
<evidence type="ECO:0000256" key="5">
    <source>
        <dbReference type="ARBA" id="ARBA00014400"/>
    </source>
</evidence>
<dbReference type="EMBL" id="MNPL01010123">
    <property type="protein sequence ID" value="OQR73327.1"/>
    <property type="molecule type" value="Genomic_DNA"/>
</dbReference>
<feature type="transmembrane region" description="Helical" evidence="11">
    <location>
        <begin position="169"/>
        <end position="189"/>
    </location>
</feature>
<keyword evidence="7 11" id="KW-1133">Transmembrane helix</keyword>
<sequence length="509" mass="55799">MFAIIAVILSIWTLFNLVDILLKSCLVRPYLEFLRHYNLSVKLFRVQWYTTRLNRYFNAGMVYTRKPVRSIWFDMGIVATLALSPIACFLLTRTFSSLLWEMIYMTKISPSGSTSGSTGSSSSMDLTPALPGINLPFSDLPFYIATLIICSVLHEFGHALAASKEGVRINGVGAFVVVVFPGAYVDLPLDPLTTLPPWRRLRILCGGVWHNLVIAAGAWALLTANPVLLSPLYRAGVAVVSVDGGISEGAAGPGGLWPGDEITAINDCKVKNAADWELCLGRYMASRLEGGCLPRNFVFGAAITSINSSGGGQKSRLKESCCSPGVESPTDLCFSLQPALKQERECLPVRRSLQKLSAPCGNSSSCANLSELCATPILAHPSHRLLVIKRSNVRQDMLFLGAPEELWKAVRVIEYVPRSNSLLASSQTIFYWETLLRYLVSFSGALAILNAMPCHTLDGHWIVMVLIELLLGSKQPTRNRRIYNVLTLGGTSLIGLTVTLGLRKLFYFM</sequence>
<proteinExistence type="inferred from homology"/>
<dbReference type="PRINTS" id="PR01000">
    <property type="entry name" value="SREBPS2PTASE"/>
</dbReference>
<evidence type="ECO:0000256" key="1">
    <source>
        <dbReference type="ARBA" id="ARBA00001350"/>
    </source>
</evidence>
<name>A0A1V9XII5_9ACAR</name>
<evidence type="ECO:0000256" key="11">
    <source>
        <dbReference type="SAM" id="Phobius"/>
    </source>
</evidence>
<evidence type="ECO:0000256" key="9">
    <source>
        <dbReference type="ARBA" id="ARBA00032658"/>
    </source>
</evidence>
<reference evidence="13 14" key="1">
    <citation type="journal article" date="2017" name="Gigascience">
        <title>Draft genome of the honey bee ectoparasitic mite, Tropilaelaps mercedesae, is shaped by the parasitic life history.</title>
        <authorList>
            <person name="Dong X."/>
            <person name="Armstrong S.D."/>
            <person name="Xia D."/>
            <person name="Makepeace B.L."/>
            <person name="Darby A.C."/>
            <person name="Kadowaki T."/>
        </authorList>
    </citation>
    <scope>NUCLEOTIDE SEQUENCE [LARGE SCALE GENOMIC DNA]</scope>
    <source>
        <strain evidence="13">Wuxi-XJTLU</strain>
    </source>
</reference>
<dbReference type="Pfam" id="PF02163">
    <property type="entry name" value="Peptidase_M50"/>
    <property type="match status" value="1"/>
</dbReference>
<dbReference type="Proteomes" id="UP000192247">
    <property type="component" value="Unassembled WGS sequence"/>
</dbReference>
<evidence type="ECO:0000256" key="2">
    <source>
        <dbReference type="ARBA" id="ARBA00004127"/>
    </source>
</evidence>
<gene>
    <name evidence="13" type="ORF">BIW11_09800</name>
</gene>
<dbReference type="STRING" id="418985.A0A1V9XII5"/>
<comment type="subcellular location">
    <subcellularLocation>
        <location evidence="2">Endomembrane system</location>
        <topology evidence="2">Multi-pass membrane protein</topology>
    </subcellularLocation>
</comment>
<dbReference type="OrthoDB" id="69989at2759"/>
<dbReference type="PANTHER" id="PTHR13325">
    <property type="entry name" value="PROTEASE M50 MEMBRANE-BOUND TRANSCRIPTION FACTOR SITE 2 PROTEASE"/>
    <property type="match status" value="1"/>
</dbReference>
<evidence type="ECO:0000259" key="12">
    <source>
        <dbReference type="Pfam" id="PF02163"/>
    </source>
</evidence>
<evidence type="ECO:0000313" key="13">
    <source>
        <dbReference type="EMBL" id="OQR73327.1"/>
    </source>
</evidence>
<evidence type="ECO:0000256" key="4">
    <source>
        <dbReference type="ARBA" id="ARBA00012347"/>
    </source>
</evidence>
<keyword evidence="13" id="KW-0378">Hydrolase</keyword>
<dbReference type="GO" id="GO:0031293">
    <property type="term" value="P:membrane protein intracellular domain proteolysis"/>
    <property type="evidence" value="ECO:0007669"/>
    <property type="project" value="TreeGrafter"/>
</dbReference>
<keyword evidence="14" id="KW-1185">Reference proteome</keyword>
<protein>
    <recommendedName>
        <fullName evidence="5">Membrane-bound transcription factor site-2 protease</fullName>
        <ecNumber evidence="4">3.4.24.85</ecNumber>
    </recommendedName>
    <alternativeName>
        <fullName evidence="9">Endopeptidase S2P</fullName>
    </alternativeName>
</protein>
<accession>A0A1V9XII5</accession>
<feature type="transmembrane region" description="Helical" evidence="11">
    <location>
        <begin position="71"/>
        <end position="92"/>
    </location>
</feature>
<keyword evidence="6 11" id="KW-0812">Transmembrane</keyword>